<evidence type="ECO:0000313" key="4">
    <source>
        <dbReference type="Proteomes" id="UP000238823"/>
    </source>
</evidence>
<evidence type="ECO:0000256" key="1">
    <source>
        <dbReference type="SAM" id="MobiDB-lite"/>
    </source>
</evidence>
<dbReference type="Proteomes" id="UP000238823">
    <property type="component" value="Unassembled WGS sequence"/>
</dbReference>
<gene>
    <name evidence="3" type="ORF">ENSA7_55500</name>
</gene>
<comment type="caution">
    <text evidence="3">The sequence shown here is derived from an EMBL/GenBank/DDBJ whole genome shotgun (WGS) entry which is preliminary data.</text>
</comment>
<evidence type="ECO:0000256" key="2">
    <source>
        <dbReference type="SAM" id="SignalP"/>
    </source>
</evidence>
<accession>A0A2S9YCJ3</accession>
<dbReference type="RefSeq" id="WP_106092429.1">
    <property type="nucleotide sequence ID" value="NZ_PVNL01000111.1"/>
</dbReference>
<feature type="signal peptide" evidence="2">
    <location>
        <begin position="1"/>
        <end position="24"/>
    </location>
</feature>
<feature type="compositionally biased region" description="Low complexity" evidence="1">
    <location>
        <begin position="36"/>
        <end position="69"/>
    </location>
</feature>
<dbReference type="Gene3D" id="2.130.10.10">
    <property type="entry name" value="YVTN repeat-like/Quinoprotein amine dehydrogenase"/>
    <property type="match status" value="1"/>
</dbReference>
<feature type="chain" id="PRO_5015684858" evidence="2">
    <location>
        <begin position="25"/>
        <end position="361"/>
    </location>
</feature>
<dbReference type="InterPro" id="IPR011044">
    <property type="entry name" value="Quino_amine_DH_bsu"/>
</dbReference>
<keyword evidence="2" id="KW-0732">Signal</keyword>
<name>A0A2S9YCJ3_9BACT</name>
<evidence type="ECO:0000313" key="3">
    <source>
        <dbReference type="EMBL" id="PRQ02721.1"/>
    </source>
</evidence>
<dbReference type="EMBL" id="PVNL01000111">
    <property type="protein sequence ID" value="PRQ02721.1"/>
    <property type="molecule type" value="Genomic_DNA"/>
</dbReference>
<organism evidence="3 4">
    <name type="scientific">Enhygromyxa salina</name>
    <dbReference type="NCBI Taxonomy" id="215803"/>
    <lineage>
        <taxon>Bacteria</taxon>
        <taxon>Pseudomonadati</taxon>
        <taxon>Myxococcota</taxon>
        <taxon>Polyangia</taxon>
        <taxon>Nannocystales</taxon>
        <taxon>Nannocystaceae</taxon>
        <taxon>Enhygromyxa</taxon>
    </lineage>
</organism>
<proteinExistence type="predicted"/>
<sequence length="361" mass="36269">MTLAHAQRLTLFALLGAGPLASGSACLVIDADADADAGPTAGSTATDPTTSDASGTSDGDPGTTEGDSGTTDDDPTITELIPQQVLSDAGPDHAVAALALSPAGDQVVAALGANRVVVFSLANTSATLVHTIGAGDLFEPSAAVWGAKGFAIGTFSHCLVFDAAGSLIHELPDRCSYLTVSADGETLVRTTTDAVATVGFESGSVTATAAMVSPSGLGFDGDRVHVLENDGQFSIASRTLPNLDGPVSHPIDVRALSGGPLRGTLLYAEAKLWSDFAASPVVLITEGLEDQKALAVSGDRRWAASLGYSAGLHVYDAATGQHLAEATLDTTSAAGLAFDASADRLFAGSSAGVAVFTIVKQ</sequence>
<dbReference type="SUPFAM" id="SSF50969">
    <property type="entry name" value="YVTN repeat-like/Quinoprotein amine dehydrogenase"/>
    <property type="match status" value="1"/>
</dbReference>
<dbReference type="AlphaFoldDB" id="A0A2S9YCJ3"/>
<reference evidence="3 4" key="1">
    <citation type="submission" date="2018-03" db="EMBL/GenBank/DDBJ databases">
        <title>Draft Genome Sequences of the Obligatory Marine Myxobacteria Enhygromyxa salina SWB007.</title>
        <authorList>
            <person name="Poehlein A."/>
            <person name="Moghaddam J.A."/>
            <person name="Harms H."/>
            <person name="Alanjari M."/>
            <person name="Koenig G.M."/>
            <person name="Daniel R."/>
            <person name="Schaeberle T.F."/>
        </authorList>
    </citation>
    <scope>NUCLEOTIDE SEQUENCE [LARGE SCALE GENOMIC DNA]</scope>
    <source>
        <strain evidence="3 4">SWB007</strain>
    </source>
</reference>
<feature type="region of interest" description="Disordered" evidence="1">
    <location>
        <begin position="36"/>
        <end position="76"/>
    </location>
</feature>
<protein>
    <submittedName>
        <fullName evidence="3">Uncharacterized protein</fullName>
    </submittedName>
</protein>
<dbReference type="InterPro" id="IPR015943">
    <property type="entry name" value="WD40/YVTN_repeat-like_dom_sf"/>
</dbReference>